<feature type="domain" description="Plectin/eS10 N-terminal" evidence="7">
    <location>
        <begin position="3"/>
        <end position="95"/>
    </location>
</feature>
<evidence type="ECO:0000256" key="3">
    <source>
        <dbReference type="ARBA" id="ARBA00022490"/>
    </source>
</evidence>
<evidence type="ECO:0000313" key="10">
    <source>
        <dbReference type="Proteomes" id="UP000030765"/>
    </source>
</evidence>
<organism evidence="8">
    <name type="scientific">Anopheles sinensis</name>
    <name type="common">Mosquito</name>
    <dbReference type="NCBI Taxonomy" id="74873"/>
    <lineage>
        <taxon>Eukaryota</taxon>
        <taxon>Metazoa</taxon>
        <taxon>Ecdysozoa</taxon>
        <taxon>Arthropoda</taxon>
        <taxon>Hexapoda</taxon>
        <taxon>Insecta</taxon>
        <taxon>Pterygota</taxon>
        <taxon>Neoptera</taxon>
        <taxon>Endopterygota</taxon>
        <taxon>Diptera</taxon>
        <taxon>Nematocera</taxon>
        <taxon>Culicoidea</taxon>
        <taxon>Culicidae</taxon>
        <taxon>Anophelinae</taxon>
        <taxon>Anopheles</taxon>
    </lineage>
</organism>
<comment type="subcellular location">
    <subcellularLocation>
        <location evidence="1">Cytoplasm</location>
    </subcellularLocation>
</comment>
<dbReference type="InterPro" id="IPR037447">
    <property type="entry name" value="Ribosomal_eS10"/>
</dbReference>
<dbReference type="Proteomes" id="UP000030765">
    <property type="component" value="Unassembled WGS sequence"/>
</dbReference>
<dbReference type="AlphaFoldDB" id="A0A084VTB0"/>
<dbReference type="OrthoDB" id="7741921at2759"/>
<evidence type="ECO:0000313" key="9">
    <source>
        <dbReference type="EnsemblMetazoa" id="ASIC008768-PA"/>
    </source>
</evidence>
<dbReference type="InterPro" id="IPR005326">
    <property type="entry name" value="Plectin_eS10_N"/>
</dbReference>
<dbReference type="OMA" id="HAGNIDK"/>
<reference evidence="9" key="2">
    <citation type="submission" date="2020-05" db="UniProtKB">
        <authorList>
            <consortium name="EnsemblMetazoa"/>
        </authorList>
    </citation>
    <scope>IDENTIFICATION</scope>
</reference>
<dbReference type="GO" id="GO:0003735">
    <property type="term" value="F:structural constituent of ribosome"/>
    <property type="evidence" value="ECO:0007669"/>
    <property type="project" value="TreeGrafter"/>
</dbReference>
<evidence type="ECO:0000313" key="8">
    <source>
        <dbReference type="EMBL" id="KFB41204.1"/>
    </source>
</evidence>
<evidence type="ECO:0000259" key="7">
    <source>
        <dbReference type="Pfam" id="PF03501"/>
    </source>
</evidence>
<dbReference type="VEuPathDB" id="VectorBase:ASIC008768"/>
<reference evidence="8 10" key="1">
    <citation type="journal article" date="2014" name="BMC Genomics">
        <title>Genome sequence of Anopheles sinensis provides insight into genetics basis of mosquito competence for malaria parasites.</title>
        <authorList>
            <person name="Zhou D."/>
            <person name="Zhang D."/>
            <person name="Ding G."/>
            <person name="Shi L."/>
            <person name="Hou Q."/>
            <person name="Ye Y."/>
            <person name="Xu Y."/>
            <person name="Zhou H."/>
            <person name="Xiong C."/>
            <person name="Li S."/>
            <person name="Yu J."/>
            <person name="Hong S."/>
            <person name="Yu X."/>
            <person name="Zou P."/>
            <person name="Chen C."/>
            <person name="Chang X."/>
            <person name="Wang W."/>
            <person name="Lv Y."/>
            <person name="Sun Y."/>
            <person name="Ma L."/>
            <person name="Shen B."/>
            <person name="Zhu C."/>
        </authorList>
    </citation>
    <scope>NUCLEOTIDE SEQUENCE [LARGE SCALE GENOMIC DNA]</scope>
</reference>
<accession>A0A084VTB0</accession>
<dbReference type="PANTHER" id="PTHR12146:SF0">
    <property type="entry name" value="RIBOSOMAL PROTEIN S10"/>
    <property type="match status" value="1"/>
</dbReference>
<evidence type="ECO:0000256" key="5">
    <source>
        <dbReference type="ARBA" id="ARBA00023274"/>
    </source>
</evidence>
<evidence type="ECO:0000256" key="2">
    <source>
        <dbReference type="ARBA" id="ARBA00007278"/>
    </source>
</evidence>
<evidence type="ECO:0000256" key="1">
    <source>
        <dbReference type="ARBA" id="ARBA00004496"/>
    </source>
</evidence>
<proteinExistence type="inferred from homology"/>
<dbReference type="GO" id="GO:0002181">
    <property type="term" value="P:cytoplasmic translation"/>
    <property type="evidence" value="ECO:0007669"/>
    <property type="project" value="UniProtKB-ARBA"/>
</dbReference>
<dbReference type="InterPro" id="IPR036388">
    <property type="entry name" value="WH-like_DNA-bd_sf"/>
</dbReference>
<evidence type="ECO:0000256" key="6">
    <source>
        <dbReference type="SAM" id="MobiDB-lite"/>
    </source>
</evidence>
<feature type="region of interest" description="Disordered" evidence="6">
    <location>
        <begin position="121"/>
        <end position="149"/>
    </location>
</feature>
<name>A0A084VTB0_ANOSI</name>
<dbReference type="VEuPathDB" id="VectorBase:ASIS000027"/>
<sequence length="166" mass="19170">MFMPKPNRVTIYKYLFVEGVMVIKKNRMRGETLLELAAIPNLHIIKAMESLKSKGCVKEKFVWSHYYWTLTEEGITFLRDFLHLPPHVVPKTLMRCPTRSGLLQRPNLGLKDAHAGNIDKPEYRGGFGRANPTGSRSLSKTKETSAVKDDDKLEYRRRNVHLNNQM</sequence>
<dbReference type="EMBL" id="KE525074">
    <property type="protein sequence ID" value="KFB41204.1"/>
    <property type="molecule type" value="Genomic_DNA"/>
</dbReference>
<dbReference type="EMBL" id="ATLV01016287">
    <property type="status" value="NOT_ANNOTATED_CDS"/>
    <property type="molecule type" value="Genomic_DNA"/>
</dbReference>
<dbReference type="EnsemblMetazoa" id="ASIC008768-RA">
    <property type="protein sequence ID" value="ASIC008768-PA"/>
    <property type="gene ID" value="ASIC008768"/>
</dbReference>
<keyword evidence="5" id="KW-0687">Ribonucleoprotein</keyword>
<keyword evidence="4 8" id="KW-0689">Ribosomal protein</keyword>
<dbReference type="GO" id="GO:0022627">
    <property type="term" value="C:cytosolic small ribosomal subunit"/>
    <property type="evidence" value="ECO:0007669"/>
    <property type="project" value="TreeGrafter"/>
</dbReference>
<evidence type="ECO:0000256" key="4">
    <source>
        <dbReference type="ARBA" id="ARBA00022980"/>
    </source>
</evidence>
<comment type="similarity">
    <text evidence="2">Belongs to the eukaryotic ribosomal protein eS10 family.</text>
</comment>
<gene>
    <name evidence="8" type="ORF">ZHAS_00008768</name>
</gene>
<dbReference type="STRING" id="74873.A0A084VTB0"/>
<dbReference type="GO" id="GO:0003723">
    <property type="term" value="F:RNA binding"/>
    <property type="evidence" value="ECO:0007669"/>
    <property type="project" value="TreeGrafter"/>
</dbReference>
<feature type="compositionally biased region" description="Basic and acidic residues" evidence="6">
    <location>
        <begin position="140"/>
        <end position="149"/>
    </location>
</feature>
<keyword evidence="10" id="KW-1185">Reference proteome</keyword>
<dbReference type="Gene3D" id="1.10.10.10">
    <property type="entry name" value="Winged helix-like DNA-binding domain superfamily/Winged helix DNA-binding domain"/>
    <property type="match status" value="1"/>
</dbReference>
<protein>
    <submittedName>
        <fullName evidence="8 9">Ribosomal protein 1</fullName>
    </submittedName>
</protein>
<dbReference type="FunFam" id="1.10.10.10:FF:000025">
    <property type="entry name" value="40S ribosomal protein S10"/>
    <property type="match status" value="1"/>
</dbReference>
<dbReference type="PANTHER" id="PTHR12146">
    <property type="entry name" value="40S RIBOSOMAL PROTEIN S10"/>
    <property type="match status" value="1"/>
</dbReference>
<keyword evidence="3" id="KW-0963">Cytoplasm</keyword>
<dbReference type="Pfam" id="PF03501">
    <property type="entry name" value="S10_plectin"/>
    <property type="match status" value="1"/>
</dbReference>